<protein>
    <submittedName>
        <fullName evidence="5">Sigma 54-interacting transcriptional regulator</fullName>
    </submittedName>
</protein>
<dbReference type="Pfam" id="PF00158">
    <property type="entry name" value="Sigma54_activat"/>
    <property type="match status" value="1"/>
</dbReference>
<evidence type="ECO:0000256" key="1">
    <source>
        <dbReference type="ARBA" id="ARBA00022741"/>
    </source>
</evidence>
<dbReference type="SUPFAM" id="SSF52540">
    <property type="entry name" value="P-loop containing nucleoside triphosphate hydrolases"/>
    <property type="match status" value="1"/>
</dbReference>
<dbReference type="InterPro" id="IPR002078">
    <property type="entry name" value="Sigma_54_int"/>
</dbReference>
<accession>A0ABZ2LWU1</accession>
<dbReference type="Gene3D" id="1.10.8.60">
    <property type="match status" value="1"/>
</dbReference>
<dbReference type="InterPro" id="IPR025943">
    <property type="entry name" value="Sigma_54_int_dom_ATP-bd_2"/>
</dbReference>
<dbReference type="PANTHER" id="PTHR32071">
    <property type="entry name" value="TRANSCRIPTIONAL REGULATORY PROTEIN"/>
    <property type="match status" value="1"/>
</dbReference>
<dbReference type="Proteomes" id="UP001370348">
    <property type="component" value="Chromosome"/>
</dbReference>
<dbReference type="PROSITE" id="PS00676">
    <property type="entry name" value="SIGMA54_INTERACT_2"/>
    <property type="match status" value="1"/>
</dbReference>
<dbReference type="PROSITE" id="PS50006">
    <property type="entry name" value="FHA_DOMAIN"/>
    <property type="match status" value="1"/>
</dbReference>
<keyword evidence="6" id="KW-1185">Reference proteome</keyword>
<dbReference type="RefSeq" id="WP_394824825.1">
    <property type="nucleotide sequence ID" value="NZ_CP089984.1"/>
</dbReference>
<dbReference type="SMART" id="SM00382">
    <property type="entry name" value="AAA"/>
    <property type="match status" value="1"/>
</dbReference>
<evidence type="ECO:0000256" key="2">
    <source>
        <dbReference type="ARBA" id="ARBA00022840"/>
    </source>
</evidence>
<feature type="domain" description="FHA" evidence="3">
    <location>
        <begin position="62"/>
        <end position="114"/>
    </location>
</feature>
<sequence>METAEESQRGPAAALDRREPLLGLVLVWSAAEDHRIGEVLLVPPGATRIFGRGHAGGGPNAARLIRQRPGSNLAMPPLEDRFLSRRHLSIRSDGDALHIASIGRRPLILRPSRVEHVDEVRLRVGEQIEIKDTLLFLCVRRTAEMPLMKYGAIDPCHAFGAPDRHGIVGESPAAWKLREALAFAAPKRAHVLLTGPSGTGKELLARALHALSPRARRSFVARNAATLPSGLIDAELYGNIANYTHSGMPERPGLVGEAEGGTLFLDEIGELGPELQAKFLRLLDDAAEYQRLGETRRRVADLRLLAATNRAVADLKTDFAARFPLRIDVPGLDQRREDIALILRELVRRAKSEDASFESCALGDSLVSALTGHDFRTHVRELSSILWDALADSEGSVVELTSAVQRRIGSAARSSEDREPSIRTAAKDLTAEDVRLALARHDGVQAKAWRDLGLPNRFALRRLMKIHGIKVG</sequence>
<evidence type="ECO:0000259" key="3">
    <source>
        <dbReference type="PROSITE" id="PS50006"/>
    </source>
</evidence>
<reference evidence="5 6" key="1">
    <citation type="submission" date="2021-12" db="EMBL/GenBank/DDBJ databases">
        <title>Discovery of the Pendulisporaceae a myxobacterial family with distinct sporulation behavior and unique specialized metabolism.</title>
        <authorList>
            <person name="Garcia R."/>
            <person name="Popoff A."/>
            <person name="Bader C.D."/>
            <person name="Loehr J."/>
            <person name="Walesch S."/>
            <person name="Walt C."/>
            <person name="Boldt J."/>
            <person name="Bunk B."/>
            <person name="Haeckl F.J.F.P.J."/>
            <person name="Gunesch A.P."/>
            <person name="Birkelbach J."/>
            <person name="Nuebel U."/>
            <person name="Pietschmann T."/>
            <person name="Bach T."/>
            <person name="Mueller R."/>
        </authorList>
    </citation>
    <scope>NUCLEOTIDE SEQUENCE [LARGE SCALE GENOMIC DNA]</scope>
    <source>
        <strain evidence="5 6">MSr11954</strain>
    </source>
</reference>
<feature type="domain" description="Sigma-54 factor interaction" evidence="4">
    <location>
        <begin position="167"/>
        <end position="391"/>
    </location>
</feature>
<keyword evidence="2" id="KW-0067">ATP-binding</keyword>
<gene>
    <name evidence="5" type="ORF">LZC94_46200</name>
</gene>
<evidence type="ECO:0000259" key="4">
    <source>
        <dbReference type="PROSITE" id="PS50045"/>
    </source>
</evidence>
<dbReference type="Gene3D" id="3.40.50.300">
    <property type="entry name" value="P-loop containing nucleotide triphosphate hydrolases"/>
    <property type="match status" value="1"/>
</dbReference>
<dbReference type="InterPro" id="IPR003593">
    <property type="entry name" value="AAA+_ATPase"/>
</dbReference>
<dbReference type="InterPro" id="IPR027417">
    <property type="entry name" value="P-loop_NTPase"/>
</dbReference>
<dbReference type="CDD" id="cd00009">
    <property type="entry name" value="AAA"/>
    <property type="match status" value="1"/>
</dbReference>
<evidence type="ECO:0000313" key="6">
    <source>
        <dbReference type="Proteomes" id="UP001370348"/>
    </source>
</evidence>
<name>A0ABZ2LWU1_9BACT</name>
<proteinExistence type="predicted"/>
<organism evidence="5 6">
    <name type="scientific">Pendulispora albinea</name>
    <dbReference type="NCBI Taxonomy" id="2741071"/>
    <lineage>
        <taxon>Bacteria</taxon>
        <taxon>Pseudomonadati</taxon>
        <taxon>Myxococcota</taxon>
        <taxon>Myxococcia</taxon>
        <taxon>Myxococcales</taxon>
        <taxon>Sorangiineae</taxon>
        <taxon>Pendulisporaceae</taxon>
        <taxon>Pendulispora</taxon>
    </lineage>
</organism>
<dbReference type="EMBL" id="CP089984">
    <property type="protein sequence ID" value="WXB15200.1"/>
    <property type="molecule type" value="Genomic_DNA"/>
</dbReference>
<dbReference type="InterPro" id="IPR000253">
    <property type="entry name" value="FHA_dom"/>
</dbReference>
<keyword evidence="1" id="KW-0547">Nucleotide-binding</keyword>
<dbReference type="PROSITE" id="PS50045">
    <property type="entry name" value="SIGMA54_INTERACT_4"/>
    <property type="match status" value="1"/>
</dbReference>
<evidence type="ECO:0000313" key="5">
    <source>
        <dbReference type="EMBL" id="WXB15200.1"/>
    </source>
</evidence>